<feature type="region of interest" description="Disordered" evidence="10">
    <location>
        <begin position="693"/>
        <end position="712"/>
    </location>
</feature>
<keyword evidence="4" id="KW-0223">Dioxygenase</keyword>
<comment type="caution">
    <text evidence="12">The sequence shown here is derived from an EMBL/GenBank/DDBJ whole genome shotgun (WGS) entry which is preliminary data.</text>
</comment>
<dbReference type="PROSITE" id="PS51471">
    <property type="entry name" value="FE2OG_OXY"/>
    <property type="match status" value="1"/>
</dbReference>
<dbReference type="Proteomes" id="UP001408789">
    <property type="component" value="Unassembled WGS sequence"/>
</dbReference>
<dbReference type="InterPro" id="IPR050231">
    <property type="entry name" value="Iron_ascorbate_oxido_reductase"/>
</dbReference>
<sequence>MSSKLLKPDSHLDLNSMKELPDSYAWSSSADHADGQNSSGSDLVPVINLEDPNVMMHVGHACKTWGVFYVMNHGVPMTVLDDMKASGRDVFSLPLEQKLRAARSADGVSGYGVAQISSFFPKLMWSEGLTIVGSPHEHAQKLWPQGHIHFCEVVEEYKKEMNKLANKIMWLVLGSLGITKGDIKWAGPTGELKEACPVLQLNSYPACPDPDRAMGLAAHTDSTLLTILHQNNTSGLQVRREGTGWVTVPPIRDALVVNVGDLLHILSNGLYSSVLHRAMVNRTQHRLSVAYLYGPPSNVRISPLSKLIDNSHPPLYRPVTWSEYLGTKAKHFNNALSFVRLCAQINGFVDVNDHSSKCTISNPHFFFTLGFPISSRSEQMAQSQISKLVDPFQGKPILSLLPRAFRHSKVSLKSNDLEAIHQHMSSMALRDPDKHFEEAKSIIDGDSKYLNTKENYEPSMKENEDPQKNRPALARKRAKFSMKPDTSQSSTLLEPTLQMDQLHDPDEFFAAYEKFENTVKELKRQKGEDPNELKIPTTARQRRPEIPRRKTSYTHHVYSSQPENDTSYSQETLQDTIISQPVHDSQHESATPNCQAIEKEVAGSVAKAEERVNNLFDDLMSSNIANLDEDEALSYLKDCLKIKPVAINDLQLPNFHDIPTVNLFNSVNLIKDQNILPDTRALSDSLIENTPGKQKKLFDKTSSRLSSSPTPPKSPFLAISTFGKLLSKSIEIESNDPFSARDVDLFPTTTTSEIISGPSTHAKKDKEVPVSASKEDHEQCHSMEEMNEDLQGYFTTPALNTMDFNNMQAVDMVEKAASPTQLNLNVEDNTDNLHCEQDMEENVEDAMEKVVSSISPEESVEITTIKDSERTFHSDDGSINVPDASLPVQNPDIIPEQQNEEHLKTSVNNRKKTKASKVDQKKKRHSLADDSSINVPDASLPVQNPDIIPEQQNEENSKTSMNKRKKTRASKVDQKKKRHSLAGGGSCWTAGVRRSNRIKTKPLEYWKGERPLYARVHNSLPTVIGVKYLSSTDTSGKAGFKVESYVADEYKDLVELISLH</sequence>
<accession>A0AAP0D4F3</accession>
<dbReference type="PANTHER" id="PTHR47990">
    <property type="entry name" value="2-OXOGLUTARATE (2OG) AND FE(II)-DEPENDENT OXYGENASE SUPERFAMILY PROTEIN-RELATED"/>
    <property type="match status" value="1"/>
</dbReference>
<keyword evidence="3" id="KW-0479">Metal-binding</keyword>
<feature type="compositionally biased region" description="Basic residues" evidence="10">
    <location>
        <begin position="961"/>
        <end position="980"/>
    </location>
</feature>
<gene>
    <name evidence="12" type="ORF">SSX86_015484</name>
</gene>
<dbReference type="EMBL" id="JBCNJP010000016">
    <property type="protein sequence ID" value="KAK9066082.1"/>
    <property type="molecule type" value="Genomic_DNA"/>
</dbReference>
<feature type="compositionally biased region" description="Basic and acidic residues" evidence="10">
    <location>
        <begin position="457"/>
        <end position="468"/>
    </location>
</feature>
<name>A0AAP0D4F3_9ASTR</name>
<keyword evidence="5" id="KW-0560">Oxidoreductase</keyword>
<dbReference type="AlphaFoldDB" id="A0AAP0D4F3"/>
<dbReference type="FunFam" id="2.60.120.330:FF:000013">
    <property type="entry name" value="Gibberellin 3-beta-dioxygenase 1"/>
    <property type="match status" value="1"/>
</dbReference>
<protein>
    <recommendedName>
        <fullName evidence="9">gibberellin 3beta-dioxygenase</fullName>
        <ecNumber evidence="9">1.14.11.15</ecNumber>
    </recommendedName>
</protein>
<feature type="region of interest" description="Disordered" evidence="10">
    <location>
        <begin position="868"/>
        <end position="988"/>
    </location>
</feature>
<evidence type="ECO:0000313" key="13">
    <source>
        <dbReference type="Proteomes" id="UP001408789"/>
    </source>
</evidence>
<dbReference type="Pfam" id="PF03171">
    <property type="entry name" value="2OG-FeII_Oxy"/>
    <property type="match status" value="1"/>
</dbReference>
<dbReference type="Gene3D" id="2.60.120.330">
    <property type="entry name" value="B-lactam Antibiotic, Isopenicillin N Synthase, Chain"/>
    <property type="match status" value="1"/>
</dbReference>
<evidence type="ECO:0000313" key="12">
    <source>
        <dbReference type="EMBL" id="KAK9066082.1"/>
    </source>
</evidence>
<comment type="cofactor">
    <cofactor evidence="1">
        <name>L-ascorbate</name>
        <dbReference type="ChEBI" id="CHEBI:38290"/>
    </cofactor>
</comment>
<feature type="region of interest" description="Disordered" evidence="10">
    <location>
        <begin position="457"/>
        <end position="492"/>
    </location>
</feature>
<reference evidence="12 13" key="1">
    <citation type="submission" date="2024-04" db="EMBL/GenBank/DDBJ databases">
        <title>The reference genome of an endangered Asteraceae, Deinandra increscens subsp. villosa, native to the Central Coast of California.</title>
        <authorList>
            <person name="Guilliams M."/>
            <person name="Hasenstab-Lehman K."/>
            <person name="Meyer R."/>
            <person name="Mcevoy S."/>
        </authorList>
    </citation>
    <scope>NUCLEOTIDE SEQUENCE [LARGE SCALE GENOMIC DNA]</scope>
    <source>
        <tissue evidence="12">Leaf</tissue>
    </source>
</reference>
<dbReference type="SUPFAM" id="SSF51197">
    <property type="entry name" value="Clavaminate synthase-like"/>
    <property type="match status" value="1"/>
</dbReference>
<dbReference type="InterPro" id="IPR026992">
    <property type="entry name" value="DIOX_N"/>
</dbReference>
<keyword evidence="13" id="KW-1185">Reference proteome</keyword>
<organism evidence="12 13">
    <name type="scientific">Deinandra increscens subsp. villosa</name>
    <dbReference type="NCBI Taxonomy" id="3103831"/>
    <lineage>
        <taxon>Eukaryota</taxon>
        <taxon>Viridiplantae</taxon>
        <taxon>Streptophyta</taxon>
        <taxon>Embryophyta</taxon>
        <taxon>Tracheophyta</taxon>
        <taxon>Spermatophyta</taxon>
        <taxon>Magnoliopsida</taxon>
        <taxon>eudicotyledons</taxon>
        <taxon>Gunneridae</taxon>
        <taxon>Pentapetalae</taxon>
        <taxon>asterids</taxon>
        <taxon>campanulids</taxon>
        <taxon>Asterales</taxon>
        <taxon>Asteraceae</taxon>
        <taxon>Asteroideae</taxon>
        <taxon>Heliantheae alliance</taxon>
        <taxon>Madieae</taxon>
        <taxon>Madiinae</taxon>
        <taxon>Deinandra</taxon>
    </lineage>
</organism>
<evidence type="ECO:0000256" key="7">
    <source>
        <dbReference type="ARBA" id="ARBA00037909"/>
    </source>
</evidence>
<evidence type="ECO:0000256" key="6">
    <source>
        <dbReference type="ARBA" id="ARBA00023004"/>
    </source>
</evidence>
<feature type="domain" description="Fe2OG dioxygenase" evidence="11">
    <location>
        <begin position="194"/>
        <end position="295"/>
    </location>
</feature>
<evidence type="ECO:0000256" key="8">
    <source>
        <dbReference type="ARBA" id="ARBA00061560"/>
    </source>
</evidence>
<dbReference type="InterPro" id="IPR044861">
    <property type="entry name" value="IPNS-like_FE2OG_OXY"/>
</dbReference>
<keyword evidence="6" id="KW-0408">Iron</keyword>
<evidence type="ECO:0000256" key="2">
    <source>
        <dbReference type="ARBA" id="ARBA00004972"/>
    </source>
</evidence>
<evidence type="ECO:0000259" key="11">
    <source>
        <dbReference type="PROSITE" id="PS51471"/>
    </source>
</evidence>
<evidence type="ECO:0000256" key="4">
    <source>
        <dbReference type="ARBA" id="ARBA00022964"/>
    </source>
</evidence>
<comment type="pathway">
    <text evidence="2">Hormone biosynthesis.</text>
</comment>
<dbReference type="InterPro" id="IPR005123">
    <property type="entry name" value="Oxoglu/Fe-dep_dioxygenase_dom"/>
</dbReference>
<evidence type="ECO:0000256" key="1">
    <source>
        <dbReference type="ARBA" id="ARBA00001961"/>
    </source>
</evidence>
<evidence type="ECO:0000256" key="5">
    <source>
        <dbReference type="ARBA" id="ARBA00023002"/>
    </source>
</evidence>
<dbReference type="EC" id="1.14.11.15" evidence="9"/>
<comment type="pathway">
    <text evidence="7">Plant hormone biosynthesis; gibberellin biosynthesis.</text>
</comment>
<dbReference type="GO" id="GO:0016707">
    <property type="term" value="F:gibberellin 3-beta-dioxygenase activity"/>
    <property type="evidence" value="ECO:0007669"/>
    <property type="project" value="UniProtKB-EC"/>
</dbReference>
<feature type="compositionally biased region" description="Basic residues" evidence="10">
    <location>
        <begin position="909"/>
        <end position="925"/>
    </location>
</feature>
<dbReference type="Pfam" id="PF14226">
    <property type="entry name" value="DIOX_N"/>
    <property type="match status" value="1"/>
</dbReference>
<proteinExistence type="inferred from homology"/>
<dbReference type="GO" id="GO:0009686">
    <property type="term" value="P:gibberellin biosynthetic process"/>
    <property type="evidence" value="ECO:0007669"/>
    <property type="project" value="UniProtKB-ARBA"/>
</dbReference>
<evidence type="ECO:0000256" key="9">
    <source>
        <dbReference type="ARBA" id="ARBA00066695"/>
    </source>
</evidence>
<evidence type="ECO:0000256" key="3">
    <source>
        <dbReference type="ARBA" id="ARBA00022723"/>
    </source>
</evidence>
<evidence type="ECO:0000256" key="10">
    <source>
        <dbReference type="SAM" id="MobiDB-lite"/>
    </source>
</evidence>
<dbReference type="InterPro" id="IPR027443">
    <property type="entry name" value="IPNS-like_sf"/>
</dbReference>
<dbReference type="GO" id="GO:0046872">
    <property type="term" value="F:metal ion binding"/>
    <property type="evidence" value="ECO:0007669"/>
    <property type="project" value="UniProtKB-KW"/>
</dbReference>
<comment type="similarity">
    <text evidence="8">Belongs to the iron/ascorbate-dependent oxidoreductase family. GA3OX subfamily.</text>
</comment>